<feature type="coiled-coil region" evidence="1">
    <location>
        <begin position="42"/>
        <end position="69"/>
    </location>
</feature>
<keyword evidence="4" id="KW-1185">Reference proteome</keyword>
<evidence type="ECO:0000313" key="4">
    <source>
        <dbReference type="Proteomes" id="UP000188235"/>
    </source>
</evidence>
<dbReference type="KEGG" id="tfa:BW733_17770"/>
<keyword evidence="1" id="KW-0175">Coiled coil</keyword>
<evidence type="ECO:0000313" key="3">
    <source>
        <dbReference type="EMBL" id="AQP52744.1"/>
    </source>
</evidence>
<protein>
    <submittedName>
        <fullName evidence="3">Uncharacterized protein</fullName>
    </submittedName>
</protein>
<organism evidence="3 4">
    <name type="scientific">Tessaracoccus flavescens</name>
    <dbReference type="NCBI Taxonomy" id="399497"/>
    <lineage>
        <taxon>Bacteria</taxon>
        <taxon>Bacillati</taxon>
        <taxon>Actinomycetota</taxon>
        <taxon>Actinomycetes</taxon>
        <taxon>Propionibacteriales</taxon>
        <taxon>Propionibacteriaceae</taxon>
        <taxon>Tessaracoccus</taxon>
    </lineage>
</organism>
<dbReference type="AlphaFoldDB" id="A0A1Q2D324"/>
<sequence length="105" mass="11554">MTKVSARERAREAKARRDAERVARDKEILAAAQGFYEASDAAEAARYALEEAENAKAQVIEQLGTLGEQTAAIAQLCSISESEVRALRKRTKSTSKERTDEEPAQ</sequence>
<evidence type="ECO:0000256" key="1">
    <source>
        <dbReference type="SAM" id="Coils"/>
    </source>
</evidence>
<proteinExistence type="predicted"/>
<dbReference type="Proteomes" id="UP000188235">
    <property type="component" value="Plasmid unnamed"/>
</dbReference>
<dbReference type="RefSeq" id="WP_077353188.1">
    <property type="nucleotide sequence ID" value="NZ_CP019608.1"/>
</dbReference>
<name>A0A1Q2D324_9ACTN</name>
<evidence type="ECO:0000256" key="2">
    <source>
        <dbReference type="SAM" id="MobiDB-lite"/>
    </source>
</evidence>
<dbReference type="EMBL" id="CP019608">
    <property type="protein sequence ID" value="AQP52744.1"/>
    <property type="molecule type" value="Genomic_DNA"/>
</dbReference>
<reference evidence="3 4" key="1">
    <citation type="journal article" date="2008" name="Int. J. Syst. Evol. Microbiol.">
        <title>Tessaracoccus flavescens sp. nov., isolated from marine sediment.</title>
        <authorList>
            <person name="Lee D.W."/>
            <person name="Lee S.D."/>
        </authorList>
    </citation>
    <scope>NUCLEOTIDE SEQUENCE [LARGE SCALE GENOMIC DNA]</scope>
    <source>
        <strain evidence="3 4">SST-39T</strain>
        <plasmid evidence="4">Plasmid</plasmid>
    </source>
</reference>
<accession>A0A1Q2D324</accession>
<geneLocation type="plasmid" evidence="3">
    <name>unnamed</name>
</geneLocation>
<feature type="region of interest" description="Disordered" evidence="2">
    <location>
        <begin position="1"/>
        <end position="20"/>
    </location>
</feature>
<keyword evidence="3" id="KW-0614">Plasmid</keyword>
<gene>
    <name evidence="3" type="ORF">BW733_17770</name>
</gene>